<evidence type="ECO:0000256" key="2">
    <source>
        <dbReference type="ARBA" id="ARBA00022833"/>
    </source>
</evidence>
<evidence type="ECO:0000313" key="5">
    <source>
        <dbReference type="EMBL" id="GGD86105.1"/>
    </source>
</evidence>
<dbReference type="InterPro" id="IPR011032">
    <property type="entry name" value="GroES-like_sf"/>
</dbReference>
<dbReference type="Pfam" id="PF00107">
    <property type="entry name" value="ADH_zinc_N"/>
    <property type="match status" value="1"/>
</dbReference>
<accession>A0A916ZC15</accession>
<dbReference type="PANTHER" id="PTHR43401">
    <property type="entry name" value="L-THREONINE 3-DEHYDROGENASE"/>
    <property type="match status" value="1"/>
</dbReference>
<dbReference type="PANTHER" id="PTHR43401:SF2">
    <property type="entry name" value="L-THREONINE 3-DEHYDROGENASE"/>
    <property type="match status" value="1"/>
</dbReference>
<feature type="domain" description="Enoyl reductase (ER)" evidence="4">
    <location>
        <begin position="8"/>
        <end position="331"/>
    </location>
</feature>
<proteinExistence type="predicted"/>
<dbReference type="Proteomes" id="UP000612456">
    <property type="component" value="Unassembled WGS sequence"/>
</dbReference>
<keyword evidence="6" id="KW-1185">Reference proteome</keyword>
<evidence type="ECO:0000259" key="4">
    <source>
        <dbReference type="SMART" id="SM00829"/>
    </source>
</evidence>
<reference evidence="5" key="1">
    <citation type="journal article" date="2014" name="Int. J. Syst. Evol. Microbiol.">
        <title>Complete genome sequence of Corynebacterium casei LMG S-19264T (=DSM 44701T), isolated from a smear-ripened cheese.</title>
        <authorList>
            <consortium name="US DOE Joint Genome Institute (JGI-PGF)"/>
            <person name="Walter F."/>
            <person name="Albersmeier A."/>
            <person name="Kalinowski J."/>
            <person name="Ruckert C."/>
        </authorList>
    </citation>
    <scope>NUCLEOTIDE SEQUENCE</scope>
    <source>
        <strain evidence="5">CGMCC 1.15178</strain>
    </source>
</reference>
<evidence type="ECO:0000313" key="6">
    <source>
        <dbReference type="Proteomes" id="UP000612456"/>
    </source>
</evidence>
<gene>
    <name evidence="5" type="ORF">GCM10010911_50630</name>
</gene>
<dbReference type="InterPro" id="IPR020843">
    <property type="entry name" value="ER"/>
</dbReference>
<dbReference type="EMBL" id="BMHP01000004">
    <property type="protein sequence ID" value="GGD86105.1"/>
    <property type="molecule type" value="Genomic_DNA"/>
</dbReference>
<dbReference type="SUPFAM" id="SSF50129">
    <property type="entry name" value="GroES-like"/>
    <property type="match status" value="1"/>
</dbReference>
<evidence type="ECO:0000256" key="3">
    <source>
        <dbReference type="ARBA" id="ARBA00023002"/>
    </source>
</evidence>
<dbReference type="SMART" id="SM00829">
    <property type="entry name" value="PKS_ER"/>
    <property type="match status" value="1"/>
</dbReference>
<dbReference type="InterPro" id="IPR013149">
    <property type="entry name" value="ADH-like_C"/>
</dbReference>
<sequence length="333" mass="35535">MEALVYQGPEHITLEELDIPVPGADEVLIEVRSVGICGSELEGYMGHSSIRVAPLVMGHEFCGHIVKLGANTGSLSIGAKVVVNPLIACGICDHCLAGKQNVCRSRRIIGIHRPGAFARFVTAPAANVLPVPEELDSSLASLAEPLAVSIHAVKLGVQPLEEVLIFGAGPIGLLTLQAARHMGAGRITLVDLQASRLEHAAKLGAAVIHPGELEKRWSGLFPQGIDVIIDCVGVQPTREQAMRLVNPGGRIIMVGLGQQVSSLPVNDLVRQEIALLGSYTYSDQDFRQALELIQSGRITTEGWTRSRKLSEGPAAFRELVDGRADVSKIFLVP</sequence>
<comment type="caution">
    <text evidence="5">The sequence shown here is derived from an EMBL/GenBank/DDBJ whole genome shotgun (WGS) entry which is preliminary data.</text>
</comment>
<dbReference type="InterPro" id="IPR013154">
    <property type="entry name" value="ADH-like_N"/>
</dbReference>
<dbReference type="RefSeq" id="WP_188996310.1">
    <property type="nucleotide sequence ID" value="NZ_BMHP01000004.1"/>
</dbReference>
<dbReference type="GO" id="GO:0016491">
    <property type="term" value="F:oxidoreductase activity"/>
    <property type="evidence" value="ECO:0007669"/>
    <property type="project" value="UniProtKB-KW"/>
</dbReference>
<dbReference type="SUPFAM" id="SSF51735">
    <property type="entry name" value="NAD(P)-binding Rossmann-fold domains"/>
    <property type="match status" value="1"/>
</dbReference>
<dbReference type="InterPro" id="IPR050129">
    <property type="entry name" value="Zn_alcohol_dh"/>
</dbReference>
<keyword evidence="2" id="KW-0862">Zinc</keyword>
<name>A0A916ZC15_9BACL</name>
<dbReference type="Gene3D" id="3.40.50.720">
    <property type="entry name" value="NAD(P)-binding Rossmann-like Domain"/>
    <property type="match status" value="1"/>
</dbReference>
<reference evidence="5" key="2">
    <citation type="submission" date="2020-09" db="EMBL/GenBank/DDBJ databases">
        <authorList>
            <person name="Sun Q."/>
            <person name="Zhou Y."/>
        </authorList>
    </citation>
    <scope>NUCLEOTIDE SEQUENCE</scope>
    <source>
        <strain evidence="5">CGMCC 1.15178</strain>
    </source>
</reference>
<evidence type="ECO:0000256" key="1">
    <source>
        <dbReference type="ARBA" id="ARBA00022723"/>
    </source>
</evidence>
<organism evidence="5 6">
    <name type="scientific">Paenibacillus nasutitermitis</name>
    <dbReference type="NCBI Taxonomy" id="1652958"/>
    <lineage>
        <taxon>Bacteria</taxon>
        <taxon>Bacillati</taxon>
        <taxon>Bacillota</taxon>
        <taxon>Bacilli</taxon>
        <taxon>Bacillales</taxon>
        <taxon>Paenibacillaceae</taxon>
        <taxon>Paenibacillus</taxon>
    </lineage>
</organism>
<dbReference type="GO" id="GO:0046872">
    <property type="term" value="F:metal ion binding"/>
    <property type="evidence" value="ECO:0007669"/>
    <property type="project" value="UniProtKB-KW"/>
</dbReference>
<dbReference type="Gene3D" id="3.90.180.10">
    <property type="entry name" value="Medium-chain alcohol dehydrogenases, catalytic domain"/>
    <property type="match status" value="1"/>
</dbReference>
<keyword evidence="3" id="KW-0560">Oxidoreductase</keyword>
<dbReference type="InterPro" id="IPR036291">
    <property type="entry name" value="NAD(P)-bd_dom_sf"/>
</dbReference>
<protein>
    <submittedName>
        <fullName evidence="5">Threonine dehydrogenase</fullName>
    </submittedName>
</protein>
<dbReference type="Pfam" id="PF08240">
    <property type="entry name" value="ADH_N"/>
    <property type="match status" value="1"/>
</dbReference>
<keyword evidence="1" id="KW-0479">Metal-binding</keyword>
<dbReference type="AlphaFoldDB" id="A0A916ZC15"/>